<dbReference type="InterPro" id="IPR036574">
    <property type="entry name" value="Scorpion_toxin-like_sf"/>
</dbReference>
<proteinExistence type="predicted"/>
<evidence type="ECO:0000313" key="2">
    <source>
        <dbReference type="EMBL" id="CAM0149567.1"/>
    </source>
</evidence>
<evidence type="ECO:0000313" key="3">
    <source>
        <dbReference type="Proteomes" id="UP001497457"/>
    </source>
</evidence>
<reference evidence="2 3" key="1">
    <citation type="submission" date="2024-10" db="EMBL/GenBank/DDBJ databases">
        <authorList>
            <person name="Ryan C."/>
        </authorList>
    </citation>
    <scope>NUCLEOTIDE SEQUENCE [LARGE SCALE GENOMIC DNA]</scope>
</reference>
<name>A0ABC9H3Y0_9POAL</name>
<evidence type="ECO:0000256" key="1">
    <source>
        <dbReference type="SAM" id="SignalP"/>
    </source>
</evidence>
<feature type="chain" id="PRO_5044782573" description="Knottin scorpion toxin-like domain-containing protein" evidence="1">
    <location>
        <begin position="32"/>
        <end position="85"/>
    </location>
</feature>
<organism evidence="2 3">
    <name type="scientific">Urochloa decumbens</name>
    <dbReference type="NCBI Taxonomy" id="240449"/>
    <lineage>
        <taxon>Eukaryota</taxon>
        <taxon>Viridiplantae</taxon>
        <taxon>Streptophyta</taxon>
        <taxon>Embryophyta</taxon>
        <taxon>Tracheophyta</taxon>
        <taxon>Spermatophyta</taxon>
        <taxon>Magnoliopsida</taxon>
        <taxon>Liliopsida</taxon>
        <taxon>Poales</taxon>
        <taxon>Poaceae</taxon>
        <taxon>PACMAD clade</taxon>
        <taxon>Panicoideae</taxon>
        <taxon>Panicodae</taxon>
        <taxon>Paniceae</taxon>
        <taxon>Melinidinae</taxon>
        <taxon>Urochloa</taxon>
    </lineage>
</organism>
<sequence length="85" mass="9111">MEPSRKNPSATTAAVVLLLIVMISGPAPVEALFGYCSHFSANYHGWCNNRNNSCTNTCLAESPDNVDGYCGVALWTSACYCVTKC</sequence>
<comment type="caution">
    <text evidence="2">The sequence shown here is derived from an EMBL/GenBank/DDBJ whole genome shotgun (WGS) entry which is preliminary data.</text>
</comment>
<keyword evidence="3" id="KW-1185">Reference proteome</keyword>
<dbReference type="Proteomes" id="UP001497457">
    <property type="component" value="Unassembled WGS sequence"/>
</dbReference>
<dbReference type="EMBL" id="CAXIPR030002257">
    <property type="protein sequence ID" value="CAM0149567.1"/>
    <property type="molecule type" value="Genomic_DNA"/>
</dbReference>
<gene>
    <name evidence="2" type="ORF">URODEC1_LOCUS122736</name>
</gene>
<keyword evidence="1" id="KW-0732">Signal</keyword>
<evidence type="ECO:0008006" key="4">
    <source>
        <dbReference type="Google" id="ProtNLM"/>
    </source>
</evidence>
<feature type="signal peptide" evidence="1">
    <location>
        <begin position="1"/>
        <end position="31"/>
    </location>
</feature>
<protein>
    <recommendedName>
        <fullName evidence="4">Knottin scorpion toxin-like domain-containing protein</fullName>
    </recommendedName>
</protein>
<accession>A0ABC9H3Y0</accession>
<dbReference type="AlphaFoldDB" id="A0ABC9H3Y0"/>
<dbReference type="Gene3D" id="3.30.30.10">
    <property type="entry name" value="Knottin, scorpion toxin-like"/>
    <property type="match status" value="1"/>
</dbReference>